<evidence type="ECO:0000313" key="2">
    <source>
        <dbReference type="EMBL" id="MCV2222334.1"/>
    </source>
</evidence>
<dbReference type="RefSeq" id="WP_263470419.1">
    <property type="nucleotide sequence ID" value="NZ_JAMSHA010000004.1"/>
</dbReference>
<keyword evidence="3" id="KW-1185">Reference proteome</keyword>
<evidence type="ECO:0000256" key="1">
    <source>
        <dbReference type="SAM" id="MobiDB-lite"/>
    </source>
</evidence>
<feature type="compositionally biased region" description="Basic and acidic residues" evidence="1">
    <location>
        <begin position="1013"/>
        <end position="1027"/>
    </location>
</feature>
<accession>A0ABT2XUF6</accession>
<sequence>MDDHSNDEHNLPGEESIKAQGQSDRADKEENPGALLTLREFSYPRSGAVGDLKKRFITTLSGPAEKLKVHYKDGSSNNYIEEEWAVGSGVITLPPDVRRRAGSTAIHYAIYRNGGWSDWYDSGWFYMFDAPFIAFPVNNSVIKAGDVTVSGTISAGASTLRVFDAPETPLSSPVQNVQGGRFNIPLGQLSQGNYRIFVRERVVPCLPGDLDSDIVAFSVIDRVQITSIREGSTSVEGATIHGSGALPDATVEVYGLDLGDVVLHATVNPDGTWSTSAHRFEPKKTMFIAIQVLRGVSSKVSFIYEFTFSGPPIITGPAPLQEQAFSLDGERGRAGAVLKVYEDLAAGPVYGTATVPPGHQPWTVAVKDIRPGPISLVVEDSILGRGAWRAFRIRPPKPELPVIGFPDNSTVTFSGKGHYDPDFPTRIQFTVKTGEGNAPAVAVVQNDGTWATTATGWELGRRTLVAIQQIADNTGGWIDSLPFEFDVEKKLSPVSNVTHTDDYQPTFSGAGITDATVKIWLTQSELAAPDAPVSNRRWSTQASTLWGPTNNQKVFIQQILNGFESWLDYHVSIAPREPGLDAPPEDGLTPIFSGTCWPDALVNITFSDSGCSFAAQVIGDKWTFQRPTPFTDGVLYTIEATQTVVGLASKPGSLEFKVYLERLQPAIRTPLPKQETDSDLTVTGDFGMAGASMQLWDLQEGKRLGDPVVLGQDGPWSVPLTGLAIKTWFITAQQTLNGRASKDSEVREFDVVVMPPEFMHPQPGGDLARRATLSGTGRREGLVTVWRRGLDEPLLRDVQIGVDGVWDAGVSLEVGDEILWATQTFESRTSKPSLDLPCRVVPVAVTPESPTPEEFLGATVTVSGFGVSGDRITLKRGESVLGTASVLDDASWSIPATLEPPDGAVTLSVVASNGGYHSAPSEWECQLRLFLPQFIYPGPGHWVSPVAAFTGSGIPGIGTLMSWYSPDVVLAGPITVTDAGWTATPTMPLHSGAQWCRFRQISSTGTPISDDAESGRFDVRVESPDNS</sequence>
<evidence type="ECO:0008006" key="4">
    <source>
        <dbReference type="Google" id="ProtNLM"/>
    </source>
</evidence>
<gene>
    <name evidence="2" type="ORF">ND528_12185</name>
</gene>
<organism evidence="2 3">
    <name type="scientific">Pseudomonas mercuritolerans</name>
    <dbReference type="NCBI Taxonomy" id="2951809"/>
    <lineage>
        <taxon>Bacteria</taxon>
        <taxon>Pseudomonadati</taxon>
        <taxon>Pseudomonadota</taxon>
        <taxon>Gammaproteobacteria</taxon>
        <taxon>Pseudomonadales</taxon>
        <taxon>Pseudomonadaceae</taxon>
        <taxon>Pseudomonas</taxon>
    </lineage>
</organism>
<dbReference type="Proteomes" id="UP001063475">
    <property type="component" value="Unassembled WGS sequence"/>
</dbReference>
<name>A0ABT2XUF6_9PSED</name>
<dbReference type="EMBL" id="JAMSHA010000004">
    <property type="protein sequence ID" value="MCV2222334.1"/>
    <property type="molecule type" value="Genomic_DNA"/>
</dbReference>
<feature type="region of interest" description="Disordered" evidence="1">
    <location>
        <begin position="1004"/>
        <end position="1027"/>
    </location>
</feature>
<evidence type="ECO:0000313" key="3">
    <source>
        <dbReference type="Proteomes" id="UP001063475"/>
    </source>
</evidence>
<comment type="caution">
    <text evidence="2">The sequence shown here is derived from an EMBL/GenBank/DDBJ whole genome shotgun (WGS) entry which is preliminary data.</text>
</comment>
<feature type="compositionally biased region" description="Basic and acidic residues" evidence="1">
    <location>
        <begin position="1"/>
        <end position="17"/>
    </location>
</feature>
<feature type="region of interest" description="Disordered" evidence="1">
    <location>
        <begin position="1"/>
        <end position="30"/>
    </location>
</feature>
<protein>
    <recommendedName>
        <fullName evidence="4">IPT/TIG domain-containing protein</fullName>
    </recommendedName>
</protein>
<reference evidence="2" key="1">
    <citation type="submission" date="2022-06" db="EMBL/GenBank/DDBJ databases">
        <title>De novo draft assembly of the Pseudomonas mercurotoleraris sp. nov., isolated from the plants rhizosphere.</title>
        <authorList>
            <person name="Robas M."/>
            <person name="Gonzalez D."/>
            <person name="Fernandez V.M."/>
            <person name="Luna L."/>
            <person name="Provanza A."/>
            <person name="Jimenez P.A."/>
        </authorList>
    </citation>
    <scope>NUCLEOTIDE SEQUENCE</scope>
    <source>
        <strain evidence="2">SAICEUPSM</strain>
    </source>
</reference>
<proteinExistence type="predicted"/>